<protein>
    <submittedName>
        <fullName evidence="1">Uncharacterized protein</fullName>
    </submittedName>
</protein>
<dbReference type="EMBL" id="BAER01000044">
    <property type="protein sequence ID" value="GAC32627.1"/>
    <property type="molecule type" value="Genomic_DNA"/>
</dbReference>
<organism evidence="1 2">
    <name type="scientific">Paraglaciecola polaris LMG 21857</name>
    <dbReference type="NCBI Taxonomy" id="1129793"/>
    <lineage>
        <taxon>Bacteria</taxon>
        <taxon>Pseudomonadati</taxon>
        <taxon>Pseudomonadota</taxon>
        <taxon>Gammaproteobacteria</taxon>
        <taxon>Alteromonadales</taxon>
        <taxon>Alteromonadaceae</taxon>
        <taxon>Paraglaciecola</taxon>
    </lineage>
</organism>
<dbReference type="AlphaFoldDB" id="K6ZQR7"/>
<comment type="caution">
    <text evidence="1">The sequence shown here is derived from an EMBL/GenBank/DDBJ whole genome shotgun (WGS) entry which is preliminary data.</text>
</comment>
<keyword evidence="2" id="KW-1185">Reference proteome</keyword>
<proteinExistence type="predicted"/>
<evidence type="ECO:0000313" key="2">
    <source>
        <dbReference type="Proteomes" id="UP000006322"/>
    </source>
</evidence>
<dbReference type="Proteomes" id="UP000006322">
    <property type="component" value="Unassembled WGS sequence"/>
</dbReference>
<sequence>MYESTEKYQYIDIHRYPAESVKIKSTADEDIYRGNDGK</sequence>
<accession>K6ZQR7</accession>
<dbReference type="STRING" id="1129793.GPLA_1717"/>
<reference evidence="2" key="1">
    <citation type="journal article" date="2014" name="Environ. Microbiol.">
        <title>Comparative genomics of the marine bacterial genus Glaciecola reveals the high degree of genomic diversity and genomic characteristic for cold adaptation.</title>
        <authorList>
            <person name="Qin Q.L."/>
            <person name="Xie B.B."/>
            <person name="Yu Y."/>
            <person name="Shu Y.L."/>
            <person name="Rong J.C."/>
            <person name="Zhang Y.J."/>
            <person name="Zhao D.L."/>
            <person name="Chen X.L."/>
            <person name="Zhang X.Y."/>
            <person name="Chen B."/>
            <person name="Zhou B.C."/>
            <person name="Zhang Y.Z."/>
        </authorList>
    </citation>
    <scope>NUCLEOTIDE SEQUENCE [LARGE SCALE GENOMIC DNA]</scope>
    <source>
        <strain evidence="2">LMG 21857</strain>
    </source>
</reference>
<gene>
    <name evidence="1" type="ORF">GPLA_1717</name>
</gene>
<name>K6ZQR7_9ALTE</name>
<evidence type="ECO:0000313" key="1">
    <source>
        <dbReference type="EMBL" id="GAC32627.1"/>
    </source>
</evidence>